<evidence type="ECO:0000313" key="3">
    <source>
        <dbReference type="Proteomes" id="UP000756346"/>
    </source>
</evidence>
<organism evidence="2 3">
    <name type="scientific">Microdochium trichocladiopsis</name>
    <dbReference type="NCBI Taxonomy" id="1682393"/>
    <lineage>
        <taxon>Eukaryota</taxon>
        <taxon>Fungi</taxon>
        <taxon>Dikarya</taxon>
        <taxon>Ascomycota</taxon>
        <taxon>Pezizomycotina</taxon>
        <taxon>Sordariomycetes</taxon>
        <taxon>Xylariomycetidae</taxon>
        <taxon>Xylariales</taxon>
        <taxon>Microdochiaceae</taxon>
        <taxon>Microdochium</taxon>
    </lineage>
</organism>
<evidence type="ECO:0000256" key="1">
    <source>
        <dbReference type="SAM" id="MobiDB-lite"/>
    </source>
</evidence>
<dbReference type="Proteomes" id="UP000756346">
    <property type="component" value="Unassembled WGS sequence"/>
</dbReference>
<dbReference type="PANTHER" id="PTHR38790:SF4">
    <property type="entry name" value="2EXR DOMAIN-CONTAINING PROTEIN"/>
    <property type="match status" value="1"/>
</dbReference>
<sequence length="532" mass="60673">MDHAADQPHRPNHITISSDDSGSAKMSVLLRDGGHPMAEMTRRNYDSCLFLKKLPLELRIMIYELALTHSTDIVPQQVTKYSFKFSWGASKSSLFKIAPGKSELHPWSFGDPLTISQLEQTCFSISQDLTLHPIFYRVNTFRFNKATELLRYLAAITPQRRRNIRAITLDIKMNGVGWCFSLRYHYDWLYCMDHVVLLSQCESLRRLSIIVDVRYYHGWFYSRHYRPQLSNVLESMGALLKRVKETTTSPTGSPSFFDLPSAALFLRLSDQLVVQPTTLTHSIVPISIDSAFGYDSLDMFSSAILQDEAFQSQCREFSKVISDEEALAFRRFSDSRSLITTEAIMQATTRAKIDMPGHLRAKGAIIDRAEGPIALRTRSSTVQKYDVDELGLFKHRYPKYSTDEFLLWGFSVKGLRWSGSEIEFHAVFESSIRKREPSWELLHVLPKSSSYGCGKIARFYYDTINQSRATRGASPKLAQLKSMPSPDAVIAVCHGAAPKRWVSLQKNFLKAIARGERFERSNRTKDGRKADV</sequence>
<feature type="region of interest" description="Disordered" evidence="1">
    <location>
        <begin position="1"/>
        <end position="21"/>
    </location>
</feature>
<accession>A0A9P9BX82</accession>
<dbReference type="AlphaFoldDB" id="A0A9P9BX82"/>
<proteinExistence type="predicted"/>
<gene>
    <name evidence="2" type="ORF">B0I36DRAFT_392245</name>
</gene>
<dbReference type="GeneID" id="70190976"/>
<keyword evidence="3" id="KW-1185">Reference proteome</keyword>
<reference evidence="2" key="1">
    <citation type="journal article" date="2021" name="Nat. Commun.">
        <title>Genetic determinants of endophytism in the Arabidopsis root mycobiome.</title>
        <authorList>
            <person name="Mesny F."/>
            <person name="Miyauchi S."/>
            <person name="Thiergart T."/>
            <person name="Pickel B."/>
            <person name="Atanasova L."/>
            <person name="Karlsson M."/>
            <person name="Huettel B."/>
            <person name="Barry K.W."/>
            <person name="Haridas S."/>
            <person name="Chen C."/>
            <person name="Bauer D."/>
            <person name="Andreopoulos W."/>
            <person name="Pangilinan J."/>
            <person name="LaButti K."/>
            <person name="Riley R."/>
            <person name="Lipzen A."/>
            <person name="Clum A."/>
            <person name="Drula E."/>
            <person name="Henrissat B."/>
            <person name="Kohler A."/>
            <person name="Grigoriev I.V."/>
            <person name="Martin F.M."/>
            <person name="Hacquard S."/>
        </authorList>
    </citation>
    <scope>NUCLEOTIDE SEQUENCE</scope>
    <source>
        <strain evidence="2">MPI-CAGE-CH-0230</strain>
    </source>
</reference>
<protein>
    <submittedName>
        <fullName evidence="2">Uncharacterized protein</fullName>
    </submittedName>
</protein>
<dbReference type="PANTHER" id="PTHR38790">
    <property type="entry name" value="2EXR DOMAIN-CONTAINING PROTEIN-RELATED"/>
    <property type="match status" value="1"/>
</dbReference>
<dbReference type="RefSeq" id="XP_046019380.1">
    <property type="nucleotide sequence ID" value="XM_046161430.1"/>
</dbReference>
<dbReference type="OrthoDB" id="5413827at2759"/>
<dbReference type="EMBL" id="JAGTJQ010000001">
    <property type="protein sequence ID" value="KAH7041325.1"/>
    <property type="molecule type" value="Genomic_DNA"/>
</dbReference>
<comment type="caution">
    <text evidence="2">The sequence shown here is derived from an EMBL/GenBank/DDBJ whole genome shotgun (WGS) entry which is preliminary data.</text>
</comment>
<name>A0A9P9BX82_9PEZI</name>
<evidence type="ECO:0000313" key="2">
    <source>
        <dbReference type="EMBL" id="KAH7041325.1"/>
    </source>
</evidence>